<dbReference type="AlphaFoldDB" id="A0A7X0LKW4"/>
<dbReference type="GO" id="GO:0043856">
    <property type="term" value="F:anti-sigma factor antagonist activity"/>
    <property type="evidence" value="ECO:0007669"/>
    <property type="project" value="InterPro"/>
</dbReference>
<proteinExistence type="inferred from homology"/>
<evidence type="ECO:0000256" key="2">
    <source>
        <dbReference type="RuleBase" id="RU003749"/>
    </source>
</evidence>
<dbReference type="PROSITE" id="PS50801">
    <property type="entry name" value="STAS"/>
    <property type="match status" value="1"/>
</dbReference>
<dbReference type="SUPFAM" id="SSF52091">
    <property type="entry name" value="SpoIIaa-like"/>
    <property type="match status" value="1"/>
</dbReference>
<reference evidence="4 5" key="1">
    <citation type="submission" date="2020-08" db="EMBL/GenBank/DDBJ databases">
        <title>Genomic Encyclopedia of Type Strains, Phase IV (KMG-IV): sequencing the most valuable type-strain genomes for metagenomic binning, comparative biology and taxonomic classification.</title>
        <authorList>
            <person name="Goeker M."/>
        </authorList>
    </citation>
    <scope>NUCLEOTIDE SEQUENCE [LARGE SCALE GENOMIC DNA]</scope>
    <source>
        <strain evidence="4 5">DSM 103725</strain>
    </source>
</reference>
<gene>
    <name evidence="4" type="ORF">HNQ40_001842</name>
</gene>
<evidence type="ECO:0000259" key="3">
    <source>
        <dbReference type="PROSITE" id="PS50801"/>
    </source>
</evidence>
<name>A0A7X0LKW4_9BACT</name>
<dbReference type="Gene3D" id="3.30.750.24">
    <property type="entry name" value="STAS domain"/>
    <property type="match status" value="1"/>
</dbReference>
<dbReference type="Pfam" id="PF01740">
    <property type="entry name" value="STAS"/>
    <property type="match status" value="1"/>
</dbReference>
<keyword evidence="5" id="KW-1185">Reference proteome</keyword>
<evidence type="ECO:0000313" key="4">
    <source>
        <dbReference type="EMBL" id="MBB6430036.1"/>
    </source>
</evidence>
<evidence type="ECO:0000313" key="5">
    <source>
        <dbReference type="Proteomes" id="UP000541810"/>
    </source>
</evidence>
<dbReference type="PANTHER" id="PTHR33495">
    <property type="entry name" value="ANTI-SIGMA FACTOR ANTAGONIST TM_1081-RELATED-RELATED"/>
    <property type="match status" value="1"/>
</dbReference>
<dbReference type="InterPro" id="IPR003658">
    <property type="entry name" value="Anti-sigma_ant"/>
</dbReference>
<evidence type="ECO:0000256" key="1">
    <source>
        <dbReference type="ARBA" id="ARBA00009013"/>
    </source>
</evidence>
<dbReference type="EMBL" id="JACHGY010000001">
    <property type="protein sequence ID" value="MBB6430036.1"/>
    <property type="molecule type" value="Genomic_DNA"/>
</dbReference>
<dbReference type="NCBIfam" id="TIGR00377">
    <property type="entry name" value="ant_ant_sig"/>
    <property type="match status" value="1"/>
</dbReference>
<accession>A0A7X0LKW4</accession>
<dbReference type="CDD" id="cd07043">
    <property type="entry name" value="STAS_anti-anti-sigma_factors"/>
    <property type="match status" value="1"/>
</dbReference>
<dbReference type="RefSeq" id="WP_184677578.1">
    <property type="nucleotide sequence ID" value="NZ_JACHGY010000001.1"/>
</dbReference>
<protein>
    <recommendedName>
        <fullName evidence="2">Anti-sigma factor antagonist</fullName>
    </recommendedName>
</protein>
<dbReference type="Proteomes" id="UP000541810">
    <property type="component" value="Unassembled WGS sequence"/>
</dbReference>
<dbReference type="InterPro" id="IPR002645">
    <property type="entry name" value="STAS_dom"/>
</dbReference>
<organism evidence="4 5">
    <name type="scientific">Algisphaera agarilytica</name>
    <dbReference type="NCBI Taxonomy" id="1385975"/>
    <lineage>
        <taxon>Bacteria</taxon>
        <taxon>Pseudomonadati</taxon>
        <taxon>Planctomycetota</taxon>
        <taxon>Phycisphaerae</taxon>
        <taxon>Phycisphaerales</taxon>
        <taxon>Phycisphaeraceae</taxon>
        <taxon>Algisphaera</taxon>
    </lineage>
</organism>
<comment type="caution">
    <text evidence="4">The sequence shown here is derived from an EMBL/GenBank/DDBJ whole genome shotgun (WGS) entry which is preliminary data.</text>
</comment>
<sequence>MKLSHEDQHELTVLTLQGDLANDETDRFRRAALERIDARIRDFVLDLEGLEGIDSQGLESLLWLQEQCDERLGQVRLAGCQEHMSAVLKMTRLDNRFECCEDVESAIKSLG</sequence>
<comment type="similarity">
    <text evidence="1 2">Belongs to the anti-sigma-factor antagonist family.</text>
</comment>
<dbReference type="InterPro" id="IPR036513">
    <property type="entry name" value="STAS_dom_sf"/>
</dbReference>
<feature type="domain" description="STAS" evidence="3">
    <location>
        <begin position="1"/>
        <end position="110"/>
    </location>
</feature>